<dbReference type="PANTHER" id="PTHR31048">
    <property type="entry name" value="OS03G0233200 PROTEIN"/>
    <property type="match status" value="1"/>
</dbReference>
<dbReference type="OrthoDB" id="430315at2759"/>
<evidence type="ECO:0000313" key="1">
    <source>
        <dbReference type="Proteomes" id="UP000504607"/>
    </source>
</evidence>
<keyword evidence="1" id="KW-1185">Reference proteome</keyword>
<dbReference type="Pfam" id="PF00314">
    <property type="entry name" value="Thaumatin"/>
    <property type="match status" value="1"/>
</dbReference>
<accession>A0A8N4FBI1</accession>
<dbReference type="SMART" id="SM00205">
    <property type="entry name" value="THN"/>
    <property type="match status" value="1"/>
</dbReference>
<protein>
    <submittedName>
        <fullName evidence="2">Thaumatin-like protein 1</fullName>
    </submittedName>
</protein>
<dbReference type="AlphaFoldDB" id="A0A8N4FBI1"/>
<dbReference type="SUPFAM" id="SSF49870">
    <property type="entry name" value="Osmotin, thaumatin-like protein"/>
    <property type="match status" value="1"/>
</dbReference>
<dbReference type="PRINTS" id="PR00347">
    <property type="entry name" value="THAUMATIN"/>
</dbReference>
<dbReference type="InterPro" id="IPR037176">
    <property type="entry name" value="Osmotin/thaumatin-like_sf"/>
</dbReference>
<dbReference type="Gene3D" id="2.60.110.10">
    <property type="entry name" value="Thaumatin"/>
    <property type="match status" value="1"/>
</dbReference>
<dbReference type="RefSeq" id="XP_029124171.1">
    <property type="nucleotide sequence ID" value="XM_029268338.1"/>
</dbReference>
<evidence type="ECO:0000313" key="2">
    <source>
        <dbReference type="RefSeq" id="XP_029124171.1"/>
    </source>
</evidence>
<sequence>MFMWMNNREYGVAVGSGHGGAGDDGVRPMEPECASQHLQHRKLWLQNHRVLQRWCRPPVNLAEFTFDDSRGMDFYDINLVDGYNVPILVASIVIGCEGKRSQLKLTKYFAYDRMSLPNNFSCKSACDAFGSLQYCYSGAYGNPNTCKPLSYSQFFKNACPRVYSYAYDDASSTFTYHNANYLITFCPSTTRLQFGNRKIIFEASGVVDCYIYQIFLTTTNWLLQLIDCLCVNSEFKA</sequence>
<dbReference type="PROSITE" id="PS51367">
    <property type="entry name" value="THAUMATIN_2"/>
    <property type="match status" value="1"/>
</dbReference>
<reference evidence="2" key="1">
    <citation type="submission" date="2025-08" db="UniProtKB">
        <authorList>
            <consortium name="RefSeq"/>
        </authorList>
    </citation>
    <scope>IDENTIFICATION</scope>
</reference>
<dbReference type="InterPro" id="IPR001938">
    <property type="entry name" value="Thaumatin"/>
</dbReference>
<name>A0A8N4FBI1_ELAGV</name>
<proteinExistence type="predicted"/>
<gene>
    <name evidence="2" type="primary">LOC109506593</name>
</gene>
<organism evidence="1 2">
    <name type="scientific">Elaeis guineensis var. tenera</name>
    <name type="common">Oil palm</name>
    <dbReference type="NCBI Taxonomy" id="51953"/>
    <lineage>
        <taxon>Eukaryota</taxon>
        <taxon>Viridiplantae</taxon>
        <taxon>Streptophyta</taxon>
        <taxon>Embryophyta</taxon>
        <taxon>Tracheophyta</taxon>
        <taxon>Spermatophyta</taxon>
        <taxon>Magnoliopsida</taxon>
        <taxon>Liliopsida</taxon>
        <taxon>Arecaceae</taxon>
        <taxon>Arecoideae</taxon>
        <taxon>Cocoseae</taxon>
        <taxon>Elaeidinae</taxon>
        <taxon>Elaeis</taxon>
    </lineage>
</organism>
<dbReference type="Proteomes" id="UP000504607">
    <property type="component" value="Chromosome 14"/>
</dbReference>